<feature type="domain" description="Alpha/beta hydrolase fold-3" evidence="3">
    <location>
        <begin position="312"/>
        <end position="546"/>
    </location>
</feature>
<accession>A0ABY6S9T7</accession>
<dbReference type="PANTHER" id="PTHR48081">
    <property type="entry name" value="AB HYDROLASE SUPERFAMILY PROTEIN C4A8.06C"/>
    <property type="match status" value="1"/>
</dbReference>
<gene>
    <name evidence="4" type="ORF">PODCO_408902</name>
</gene>
<dbReference type="InterPro" id="IPR029058">
    <property type="entry name" value="AB_hydrolase_fold"/>
</dbReference>
<dbReference type="SUPFAM" id="SSF53474">
    <property type="entry name" value="alpha/beta-Hydrolases"/>
    <property type="match status" value="1"/>
</dbReference>
<protein>
    <submittedName>
        <fullName evidence="4">Acetyl-hydrolase</fullName>
    </submittedName>
</protein>
<dbReference type="PROSITE" id="PS01173">
    <property type="entry name" value="LIPASE_GDXG_HIS"/>
    <property type="match status" value="1"/>
</dbReference>
<dbReference type="Gene3D" id="3.40.50.1820">
    <property type="entry name" value="alpha/beta hydrolase"/>
    <property type="match status" value="1"/>
</dbReference>
<evidence type="ECO:0000313" key="5">
    <source>
        <dbReference type="Proteomes" id="UP000280685"/>
    </source>
</evidence>
<evidence type="ECO:0000259" key="3">
    <source>
        <dbReference type="Pfam" id="PF07859"/>
    </source>
</evidence>
<dbReference type="InterPro" id="IPR013094">
    <property type="entry name" value="AB_hydrolase_3"/>
</dbReference>
<proteinExistence type="inferred from homology"/>
<evidence type="ECO:0000256" key="2">
    <source>
        <dbReference type="ARBA" id="ARBA00022801"/>
    </source>
</evidence>
<keyword evidence="5" id="KW-1185">Reference proteome</keyword>
<name>A0ABY6S9T7_PODCO</name>
<reference evidence="4" key="1">
    <citation type="submission" date="2018-02" db="EMBL/GenBank/DDBJ databases">
        <authorList>
            <person name="Silar P."/>
        </authorList>
    </citation>
    <scope>NUCLEOTIDE SEQUENCE [LARGE SCALE GENOMIC DNA]</scope>
    <source>
        <strain evidence="4">T</strain>
    </source>
</reference>
<dbReference type="PANTHER" id="PTHR48081:SF25">
    <property type="entry name" value="PUTATIVE (AFU_ORTHOLOGUE AFUA_3G11560)-RELATED"/>
    <property type="match status" value="1"/>
</dbReference>
<organism evidence="4 5">
    <name type="scientific">Podospora comata</name>
    <dbReference type="NCBI Taxonomy" id="48703"/>
    <lineage>
        <taxon>Eukaryota</taxon>
        <taxon>Fungi</taxon>
        <taxon>Dikarya</taxon>
        <taxon>Ascomycota</taxon>
        <taxon>Pezizomycotina</taxon>
        <taxon>Sordariomycetes</taxon>
        <taxon>Sordariomycetidae</taxon>
        <taxon>Sordariales</taxon>
        <taxon>Podosporaceae</taxon>
        <taxon>Podospora</taxon>
    </lineage>
</organism>
<dbReference type="EMBL" id="LR026967">
    <property type="protein sequence ID" value="VBB79952.1"/>
    <property type="molecule type" value="Genomic_DNA"/>
</dbReference>
<evidence type="ECO:0000256" key="1">
    <source>
        <dbReference type="ARBA" id="ARBA00010515"/>
    </source>
</evidence>
<sequence length="625" mass="68874">MGGESLDDGGGWKGTCTKWDLLASGMDGLVGGGPDLKEKNPCQSYQLYYHYNAVDGGCIDIFRPRCFFHPSVSQPLFCLLQSVWPLCLFFFLVNIILIQPPPPPPFLQFSSSYLTTTMTTTTLQEETLTAASLAGGDVPPTVSSTQPPTSDPSTYKFLKAMLPHLPLLLRTAVLHLLRLSPQSPYLDLKTALIVSVLRAYINPPNPKTISETKHFLNRFPSIKGKIWVATYSIPTPTPETQTAIQSLFSSAITALSHDGKTRLPSMPEVRSVEGEWTGYRANATSSSRLPEGLSQGELYSEMMKEATGKSTILYFHGGAYWLMDPATHRPTTKTLAKVTGGRCFSVRYRLAPEDPFPAAVMDGLVAYLGLLYPQEGAFHAAVPAEEIVFAGDSCLSLLQLILHLHRSGRKEVVYNGRTVEIPIPAGLALNSPWTDVTHSSPSCVSNAPFDYLPEPSVLHSAESKRPACSIWPSTPKRRHIYVSDELMTHPLVSVVLAKSWEGAPPVYICTGWELLADEDKYLAKKMWEEDGVRVRLEEYEGMPHCFGLIFPGLKEARRCFSGWGGFIKEVVEGSGERGSRFLTVRAGTLEEVERKGEEVSRMRGEVVRSRMEGMLRGGPEAVAKL</sequence>
<dbReference type="InterPro" id="IPR050300">
    <property type="entry name" value="GDXG_lipolytic_enzyme"/>
</dbReference>
<keyword evidence="2" id="KW-0378">Hydrolase</keyword>
<evidence type="ECO:0000313" key="4">
    <source>
        <dbReference type="EMBL" id="VBB79952.1"/>
    </source>
</evidence>
<dbReference type="InterPro" id="IPR002168">
    <property type="entry name" value="Lipase_GDXG_HIS_AS"/>
</dbReference>
<comment type="similarity">
    <text evidence="1">Belongs to the 'GDXG' lipolytic enzyme family.</text>
</comment>
<dbReference type="Proteomes" id="UP000280685">
    <property type="component" value="Chromosome 4"/>
</dbReference>
<dbReference type="Pfam" id="PF07859">
    <property type="entry name" value="Abhydrolase_3"/>
    <property type="match status" value="1"/>
</dbReference>